<dbReference type="GO" id="GO:0046872">
    <property type="term" value="F:metal ion binding"/>
    <property type="evidence" value="ECO:0007669"/>
    <property type="project" value="UniProtKB-KW"/>
</dbReference>
<keyword evidence="7" id="KW-0408">Iron</keyword>
<evidence type="ECO:0000256" key="7">
    <source>
        <dbReference type="ARBA" id="ARBA00023004"/>
    </source>
</evidence>
<feature type="transmembrane region" description="Helical" evidence="12">
    <location>
        <begin position="68"/>
        <end position="85"/>
    </location>
</feature>
<name>A0A0F6W6T9_9BACT</name>
<evidence type="ECO:0000256" key="4">
    <source>
        <dbReference type="ARBA" id="ARBA00022723"/>
    </source>
</evidence>
<feature type="transmembrane region" description="Helical" evidence="12">
    <location>
        <begin position="12"/>
        <end position="30"/>
    </location>
</feature>
<dbReference type="Proteomes" id="UP000034883">
    <property type="component" value="Chromosome"/>
</dbReference>
<evidence type="ECO:0000313" key="13">
    <source>
        <dbReference type="EMBL" id="AKF08746.1"/>
    </source>
</evidence>
<feature type="transmembrane region" description="Helical" evidence="12">
    <location>
        <begin position="254"/>
        <end position="277"/>
    </location>
</feature>
<evidence type="ECO:0000256" key="5">
    <source>
        <dbReference type="ARBA" id="ARBA00022989"/>
    </source>
</evidence>
<accession>A0A0F6W6T9</accession>
<dbReference type="STRING" id="927083.DB32_005895"/>
<evidence type="ECO:0000256" key="6">
    <source>
        <dbReference type="ARBA" id="ARBA00023002"/>
    </source>
</evidence>
<comment type="pathway">
    <text evidence="11">Porphyrin-containing compound metabolism.</text>
</comment>
<evidence type="ECO:0000256" key="12">
    <source>
        <dbReference type="SAM" id="Phobius"/>
    </source>
</evidence>
<evidence type="ECO:0000256" key="3">
    <source>
        <dbReference type="ARBA" id="ARBA00022692"/>
    </source>
</evidence>
<evidence type="ECO:0000256" key="11">
    <source>
        <dbReference type="ARBA" id="ARBA00023444"/>
    </source>
</evidence>
<dbReference type="AlphaFoldDB" id="A0A0F6W6T9"/>
<dbReference type="Pfam" id="PF02628">
    <property type="entry name" value="COX15-CtaA"/>
    <property type="match status" value="1"/>
</dbReference>
<reference evidence="13 14" key="1">
    <citation type="submission" date="2015-03" db="EMBL/GenBank/DDBJ databases">
        <title>Genome assembly of Sandaracinus amylolyticus DSM 53668.</title>
        <authorList>
            <person name="Sharma G."/>
            <person name="Subramanian S."/>
        </authorList>
    </citation>
    <scope>NUCLEOTIDE SEQUENCE [LARGE SCALE GENOMIC DNA]</scope>
    <source>
        <strain evidence="13 14">DSM 53668</strain>
    </source>
</reference>
<keyword evidence="9 12" id="KW-0472">Membrane</keyword>
<evidence type="ECO:0000256" key="8">
    <source>
        <dbReference type="ARBA" id="ARBA00023133"/>
    </source>
</evidence>
<dbReference type="EMBL" id="CP011125">
    <property type="protein sequence ID" value="AKF08746.1"/>
    <property type="molecule type" value="Genomic_DNA"/>
</dbReference>
<dbReference type="KEGG" id="samy:DB32_005895"/>
<feature type="transmembrane region" description="Helical" evidence="12">
    <location>
        <begin position="166"/>
        <end position="192"/>
    </location>
</feature>
<evidence type="ECO:0000256" key="10">
    <source>
        <dbReference type="ARBA" id="ARBA00023157"/>
    </source>
</evidence>
<evidence type="ECO:0000313" key="14">
    <source>
        <dbReference type="Proteomes" id="UP000034883"/>
    </source>
</evidence>
<evidence type="ECO:0000256" key="2">
    <source>
        <dbReference type="ARBA" id="ARBA00022475"/>
    </source>
</evidence>
<evidence type="ECO:0000256" key="1">
    <source>
        <dbReference type="ARBA" id="ARBA00004141"/>
    </source>
</evidence>
<dbReference type="GO" id="GO:0016491">
    <property type="term" value="F:oxidoreductase activity"/>
    <property type="evidence" value="ECO:0007669"/>
    <property type="project" value="UniProtKB-KW"/>
</dbReference>
<organism evidence="13 14">
    <name type="scientific">Sandaracinus amylolyticus</name>
    <dbReference type="NCBI Taxonomy" id="927083"/>
    <lineage>
        <taxon>Bacteria</taxon>
        <taxon>Pseudomonadati</taxon>
        <taxon>Myxococcota</taxon>
        <taxon>Polyangia</taxon>
        <taxon>Polyangiales</taxon>
        <taxon>Sandaracinaceae</taxon>
        <taxon>Sandaracinus</taxon>
    </lineage>
</organism>
<feature type="transmembrane region" description="Helical" evidence="12">
    <location>
        <begin position="283"/>
        <end position="304"/>
    </location>
</feature>
<keyword evidence="5 12" id="KW-1133">Transmembrane helix</keyword>
<gene>
    <name evidence="13" type="ORF">DB32_005895</name>
</gene>
<dbReference type="InterPro" id="IPR050450">
    <property type="entry name" value="COX15/CtaA_HemeA_synthase"/>
</dbReference>
<keyword evidence="10" id="KW-1015">Disulfide bond</keyword>
<protein>
    <submittedName>
        <fullName evidence="13">Heme A synthase, cytochrome oxidase biogenesis protein Cox15-CtaA</fullName>
    </submittedName>
</protein>
<keyword evidence="8" id="KW-0350">Heme biosynthesis</keyword>
<keyword evidence="2" id="KW-1003">Cell membrane</keyword>
<keyword evidence="3 12" id="KW-0812">Transmembrane</keyword>
<dbReference type="PANTHER" id="PTHR35457">
    <property type="entry name" value="HEME A SYNTHASE"/>
    <property type="match status" value="1"/>
</dbReference>
<feature type="transmembrane region" description="Helical" evidence="12">
    <location>
        <begin position="97"/>
        <end position="118"/>
    </location>
</feature>
<feature type="transmembrane region" description="Helical" evidence="12">
    <location>
        <begin position="222"/>
        <end position="242"/>
    </location>
</feature>
<proteinExistence type="predicted"/>
<keyword evidence="6" id="KW-0560">Oxidoreductase</keyword>
<dbReference type="RefSeq" id="WP_053235853.1">
    <property type="nucleotide sequence ID" value="NZ_CP011125.1"/>
</dbReference>
<comment type="subcellular location">
    <subcellularLocation>
        <location evidence="1">Membrane</location>
        <topology evidence="1">Multi-pass membrane protein</topology>
    </subcellularLocation>
</comment>
<keyword evidence="4" id="KW-0479">Metal-binding</keyword>
<keyword evidence="14" id="KW-1185">Reference proteome</keyword>
<dbReference type="GO" id="GO:0016020">
    <property type="term" value="C:membrane"/>
    <property type="evidence" value="ECO:0007669"/>
    <property type="project" value="UniProtKB-SubCell"/>
</dbReference>
<evidence type="ECO:0000256" key="9">
    <source>
        <dbReference type="ARBA" id="ARBA00023136"/>
    </source>
</evidence>
<dbReference type="InterPro" id="IPR003780">
    <property type="entry name" value="COX15/CtaA_fam"/>
</dbReference>
<feature type="transmembrane region" description="Helical" evidence="12">
    <location>
        <begin position="130"/>
        <end position="154"/>
    </location>
</feature>
<dbReference type="GO" id="GO:0006784">
    <property type="term" value="P:heme A biosynthetic process"/>
    <property type="evidence" value="ECO:0007669"/>
    <property type="project" value="InterPro"/>
</dbReference>
<dbReference type="PANTHER" id="PTHR35457:SF1">
    <property type="entry name" value="HEME A SYNTHASE"/>
    <property type="match status" value="1"/>
</dbReference>
<sequence>MTETSRIASFARFSWGVLAYNLGVILWGAFVRATGSGAGCGSHWPDCNGEILPRAESIETAIELTHRLTSGLALVLVLVQVGWALRLFERGHLARRAAIAGVILMLTEAALGAGIVLLEYVADDASAGRAAWMALHLVNTFLLVAALALTAWWADAERASRALDAGGGVGWYVAIGALALVVTGMAGAVTALGDTLFPSATLAEGLAADASPTAHFLVRLRVIHPIVATGTFLYLVMASALISAARPDARVRRAALALVVSLAVQMGAGLLNLALLAPVWMQLVHLLLADVAWIALVLLGASALGAPRASAVTRAAIA</sequence>